<evidence type="ECO:0000256" key="1">
    <source>
        <dbReference type="ARBA" id="ARBA00004123"/>
    </source>
</evidence>
<dbReference type="PROSITE" id="PS50811">
    <property type="entry name" value="WRKY"/>
    <property type="match status" value="1"/>
</dbReference>
<keyword evidence="9" id="KW-1185">Reference proteome</keyword>
<feature type="compositionally biased region" description="Basic and acidic residues" evidence="6">
    <location>
        <begin position="1"/>
        <end position="14"/>
    </location>
</feature>
<dbReference type="GO" id="GO:0043565">
    <property type="term" value="F:sequence-specific DNA binding"/>
    <property type="evidence" value="ECO:0007669"/>
    <property type="project" value="InterPro"/>
</dbReference>
<comment type="subcellular location">
    <subcellularLocation>
        <location evidence="1">Nucleus</location>
    </subcellularLocation>
</comment>
<dbReference type="GO" id="GO:0005634">
    <property type="term" value="C:nucleus"/>
    <property type="evidence" value="ECO:0007669"/>
    <property type="project" value="UniProtKB-SubCell"/>
</dbReference>
<evidence type="ECO:0000313" key="9">
    <source>
        <dbReference type="Proteomes" id="UP001497480"/>
    </source>
</evidence>
<dbReference type="InterPro" id="IPR044810">
    <property type="entry name" value="WRKY_plant"/>
</dbReference>
<dbReference type="SUPFAM" id="SSF118290">
    <property type="entry name" value="WRKY DNA-binding domain"/>
    <property type="match status" value="1"/>
</dbReference>
<dbReference type="GO" id="GO:0003700">
    <property type="term" value="F:DNA-binding transcription factor activity"/>
    <property type="evidence" value="ECO:0007669"/>
    <property type="project" value="InterPro"/>
</dbReference>
<keyword evidence="4" id="KW-0804">Transcription</keyword>
<organism evidence="8 9">
    <name type="scientific">Lupinus luteus</name>
    <name type="common">European yellow lupine</name>
    <dbReference type="NCBI Taxonomy" id="3873"/>
    <lineage>
        <taxon>Eukaryota</taxon>
        <taxon>Viridiplantae</taxon>
        <taxon>Streptophyta</taxon>
        <taxon>Embryophyta</taxon>
        <taxon>Tracheophyta</taxon>
        <taxon>Spermatophyta</taxon>
        <taxon>Magnoliopsida</taxon>
        <taxon>eudicotyledons</taxon>
        <taxon>Gunneridae</taxon>
        <taxon>Pentapetalae</taxon>
        <taxon>rosids</taxon>
        <taxon>fabids</taxon>
        <taxon>Fabales</taxon>
        <taxon>Fabaceae</taxon>
        <taxon>Papilionoideae</taxon>
        <taxon>50 kb inversion clade</taxon>
        <taxon>genistoids sensu lato</taxon>
        <taxon>core genistoids</taxon>
        <taxon>Genisteae</taxon>
        <taxon>Lupinus</taxon>
    </lineage>
</organism>
<feature type="domain" description="WRKY" evidence="7">
    <location>
        <begin position="31"/>
        <end position="61"/>
    </location>
</feature>
<dbReference type="PANTHER" id="PTHR31221:SF83">
    <property type="entry name" value="WRKY TRANSCRIPTION FACTOR 75-RELATED"/>
    <property type="match status" value="1"/>
</dbReference>
<dbReference type="InterPro" id="IPR036576">
    <property type="entry name" value="WRKY_dom_sf"/>
</dbReference>
<evidence type="ECO:0000313" key="8">
    <source>
        <dbReference type="EMBL" id="CAL0322979.1"/>
    </source>
</evidence>
<dbReference type="PANTHER" id="PTHR31221">
    <property type="entry name" value="WRKY TRANSCRIPTION FACTOR PROTEIN 1-RELATED"/>
    <property type="match status" value="1"/>
</dbReference>
<feature type="compositionally biased region" description="Basic residues" evidence="6">
    <location>
        <begin position="15"/>
        <end position="24"/>
    </location>
</feature>
<evidence type="ECO:0000256" key="3">
    <source>
        <dbReference type="ARBA" id="ARBA00023125"/>
    </source>
</evidence>
<accession>A0AAV1XN20</accession>
<dbReference type="Gene3D" id="2.20.25.80">
    <property type="entry name" value="WRKY domain"/>
    <property type="match status" value="1"/>
</dbReference>
<name>A0AAV1XN20_LUPLU</name>
<evidence type="ECO:0000256" key="2">
    <source>
        <dbReference type="ARBA" id="ARBA00023015"/>
    </source>
</evidence>
<sequence>MSVDVGDSRNDNKKKGEKKVKRPRYAFQTRSEVDILDDGSRWRNYGQKAVKNKKFPSYYKV</sequence>
<dbReference type="InterPro" id="IPR003657">
    <property type="entry name" value="WRKY_dom"/>
</dbReference>
<keyword evidence="3" id="KW-0238">DNA-binding</keyword>
<keyword evidence="2" id="KW-0805">Transcription regulation</keyword>
<comment type="caution">
    <text evidence="8">The sequence shown here is derived from an EMBL/GenBank/DDBJ whole genome shotgun (WGS) entry which is preliminary data.</text>
</comment>
<evidence type="ECO:0000256" key="5">
    <source>
        <dbReference type="ARBA" id="ARBA00023242"/>
    </source>
</evidence>
<dbReference type="Pfam" id="PF03106">
    <property type="entry name" value="WRKY"/>
    <property type="match status" value="1"/>
</dbReference>
<evidence type="ECO:0000259" key="7">
    <source>
        <dbReference type="PROSITE" id="PS50811"/>
    </source>
</evidence>
<reference evidence="8 9" key="1">
    <citation type="submission" date="2024-03" db="EMBL/GenBank/DDBJ databases">
        <authorList>
            <person name="Martinez-Hernandez J."/>
        </authorList>
    </citation>
    <scope>NUCLEOTIDE SEQUENCE [LARGE SCALE GENOMIC DNA]</scope>
</reference>
<dbReference type="Proteomes" id="UP001497480">
    <property type="component" value="Unassembled WGS sequence"/>
</dbReference>
<evidence type="ECO:0000256" key="6">
    <source>
        <dbReference type="SAM" id="MobiDB-lite"/>
    </source>
</evidence>
<feature type="region of interest" description="Disordered" evidence="6">
    <location>
        <begin position="1"/>
        <end position="24"/>
    </location>
</feature>
<gene>
    <name evidence="8" type="ORF">LLUT_LOCUS24039</name>
</gene>
<evidence type="ECO:0000256" key="4">
    <source>
        <dbReference type="ARBA" id="ARBA00023163"/>
    </source>
</evidence>
<protein>
    <recommendedName>
        <fullName evidence="7">WRKY domain-containing protein</fullName>
    </recommendedName>
</protein>
<keyword evidence="5" id="KW-0539">Nucleus</keyword>
<dbReference type="EMBL" id="CAXHTB010000016">
    <property type="protein sequence ID" value="CAL0322979.1"/>
    <property type="molecule type" value="Genomic_DNA"/>
</dbReference>
<proteinExistence type="predicted"/>
<dbReference type="AlphaFoldDB" id="A0AAV1XN20"/>